<evidence type="ECO:0000259" key="1">
    <source>
        <dbReference type="Pfam" id="PF04248"/>
    </source>
</evidence>
<evidence type="ECO:0000313" key="3">
    <source>
        <dbReference type="Proteomes" id="UP000184514"/>
    </source>
</evidence>
<reference evidence="2 3" key="1">
    <citation type="submission" date="2016-10" db="EMBL/GenBank/DDBJ databases">
        <title>Genome sequence of Planktotalea frisia SH6-1.</title>
        <authorList>
            <person name="Poehlein A."/>
            <person name="Bakenhus I."/>
            <person name="Voget S."/>
            <person name="Brinkhoff T."/>
            <person name="Simon M."/>
        </authorList>
    </citation>
    <scope>NUCLEOTIDE SEQUENCE [LARGE SCALE GENOMIC DNA]</scope>
    <source>
        <strain evidence="2 3">SH6-1</strain>
    </source>
</reference>
<evidence type="ECO:0000313" key="2">
    <source>
        <dbReference type="EMBL" id="OJI92573.1"/>
    </source>
</evidence>
<sequence>MTDIRIRKVEGSYVIRAGGAVLGESKDVLELSEGKRAPVLYFPRNDIAMAFLDRSETATHCPHKGDASYFSIITKSKTIADAAWSYETPIANVERIKEYLAFADSDEVAIEKF</sequence>
<dbReference type="Gene3D" id="2.170.150.40">
    <property type="entry name" value="Domain of unknown function (DUF427)"/>
    <property type="match status" value="1"/>
</dbReference>
<protein>
    <recommendedName>
        <fullName evidence="1">DUF427 domain-containing protein</fullName>
    </recommendedName>
</protein>
<dbReference type="OrthoDB" id="9815163at2"/>
<proteinExistence type="predicted"/>
<dbReference type="Pfam" id="PF04248">
    <property type="entry name" value="NTP_transf_9"/>
    <property type="match status" value="1"/>
</dbReference>
<dbReference type="PANTHER" id="PTHR34310">
    <property type="entry name" value="DUF427 DOMAIN PROTEIN (AFU_ORTHOLOGUE AFUA_3G02220)"/>
    <property type="match status" value="1"/>
</dbReference>
<accession>A0A1L9NTQ8</accession>
<dbReference type="RefSeq" id="WP_072631719.1">
    <property type="nucleotide sequence ID" value="NZ_MLCB01000175.1"/>
</dbReference>
<feature type="domain" description="DUF427" evidence="1">
    <location>
        <begin position="15"/>
        <end position="104"/>
    </location>
</feature>
<gene>
    <name evidence="2" type="ORF">PFRI_32080</name>
</gene>
<dbReference type="EMBL" id="MLCB01000175">
    <property type="protein sequence ID" value="OJI92573.1"/>
    <property type="molecule type" value="Genomic_DNA"/>
</dbReference>
<dbReference type="InterPro" id="IPR038694">
    <property type="entry name" value="DUF427_sf"/>
</dbReference>
<organism evidence="2 3">
    <name type="scientific">Planktotalea frisia</name>
    <dbReference type="NCBI Taxonomy" id="696762"/>
    <lineage>
        <taxon>Bacteria</taxon>
        <taxon>Pseudomonadati</taxon>
        <taxon>Pseudomonadota</taxon>
        <taxon>Alphaproteobacteria</taxon>
        <taxon>Rhodobacterales</taxon>
        <taxon>Paracoccaceae</taxon>
        <taxon>Planktotalea</taxon>
    </lineage>
</organism>
<keyword evidence="3" id="KW-1185">Reference proteome</keyword>
<dbReference type="InterPro" id="IPR007361">
    <property type="entry name" value="DUF427"/>
</dbReference>
<name>A0A1L9NTQ8_9RHOB</name>
<dbReference type="Proteomes" id="UP000184514">
    <property type="component" value="Unassembled WGS sequence"/>
</dbReference>
<dbReference type="STRING" id="696762.PFRI_32080"/>
<comment type="caution">
    <text evidence="2">The sequence shown here is derived from an EMBL/GenBank/DDBJ whole genome shotgun (WGS) entry which is preliminary data.</text>
</comment>
<dbReference type="AlphaFoldDB" id="A0A1L9NTQ8"/>
<dbReference type="PANTHER" id="PTHR34310:SF9">
    <property type="entry name" value="BLR5716 PROTEIN"/>
    <property type="match status" value="1"/>
</dbReference>